<gene>
    <name evidence="1" type="ORF">PP769_08375</name>
</gene>
<evidence type="ECO:0000313" key="2">
    <source>
        <dbReference type="Proteomes" id="UP001302719"/>
    </source>
</evidence>
<dbReference type="InterPro" id="IPR003749">
    <property type="entry name" value="ThiS/MoaD-like"/>
</dbReference>
<sequence length="64" mass="7097">MKVHLSHPTRDLVLQGPKRVADIFKELDLIPEAFLIIRGQDLMTEDETVADGDSIEIRPVISGG</sequence>
<reference evidence="1 2" key="1">
    <citation type="submission" date="2023-01" db="EMBL/GenBank/DDBJ databases">
        <title>Cultivation and genomic characterization of new, ubiquitous marine nitrite-oxidizing bacteria from the Nitrospirales.</title>
        <authorList>
            <person name="Mueller A.J."/>
            <person name="Daebeler A."/>
            <person name="Herbold C.W."/>
            <person name="Kirkegaard R.H."/>
            <person name="Daims H."/>
        </authorList>
    </citation>
    <scope>NUCLEOTIDE SEQUENCE [LARGE SCALE GENOMIC DNA]</scope>
    <source>
        <strain evidence="1 2">VA</strain>
    </source>
</reference>
<dbReference type="RefSeq" id="WP_312646592.1">
    <property type="nucleotide sequence ID" value="NZ_CP116967.1"/>
</dbReference>
<dbReference type="Proteomes" id="UP001302719">
    <property type="component" value="Chromosome"/>
</dbReference>
<organism evidence="1 2">
    <name type="scientific">Candidatus Nitrospira allomarina</name>
    <dbReference type="NCBI Taxonomy" id="3020900"/>
    <lineage>
        <taxon>Bacteria</taxon>
        <taxon>Pseudomonadati</taxon>
        <taxon>Nitrospirota</taxon>
        <taxon>Nitrospiria</taxon>
        <taxon>Nitrospirales</taxon>
        <taxon>Nitrospiraceae</taxon>
        <taxon>Nitrospira</taxon>
    </lineage>
</organism>
<name>A0AA96GGA2_9BACT</name>
<dbReference type="InterPro" id="IPR012675">
    <property type="entry name" value="Beta-grasp_dom_sf"/>
</dbReference>
<dbReference type="Pfam" id="PF02597">
    <property type="entry name" value="ThiS"/>
    <property type="match status" value="1"/>
</dbReference>
<proteinExistence type="predicted"/>
<dbReference type="EMBL" id="CP116967">
    <property type="protein sequence ID" value="WNM59755.1"/>
    <property type="molecule type" value="Genomic_DNA"/>
</dbReference>
<dbReference type="AlphaFoldDB" id="A0AA96GGA2"/>
<dbReference type="Gene3D" id="3.10.20.30">
    <property type="match status" value="1"/>
</dbReference>
<dbReference type="SUPFAM" id="SSF54285">
    <property type="entry name" value="MoaD/ThiS"/>
    <property type="match status" value="1"/>
</dbReference>
<dbReference type="InterPro" id="IPR016155">
    <property type="entry name" value="Mopterin_synth/thiamin_S_b"/>
</dbReference>
<dbReference type="KEGG" id="nall:PP769_08375"/>
<accession>A0AA96GGA2</accession>
<evidence type="ECO:0000313" key="1">
    <source>
        <dbReference type="EMBL" id="WNM59755.1"/>
    </source>
</evidence>
<keyword evidence="2" id="KW-1185">Reference proteome</keyword>
<protein>
    <submittedName>
        <fullName evidence="1">Thiamine biosynthesis protein ThiS</fullName>
    </submittedName>
</protein>